<dbReference type="Proteomes" id="UP000462152">
    <property type="component" value="Unassembled WGS sequence"/>
</dbReference>
<dbReference type="GO" id="GO:0006508">
    <property type="term" value="P:proteolysis"/>
    <property type="evidence" value="ECO:0007669"/>
    <property type="project" value="UniProtKB-KW"/>
</dbReference>
<dbReference type="InterPro" id="IPR003675">
    <property type="entry name" value="Rce1/LyrA-like_dom"/>
</dbReference>
<feature type="transmembrane region" description="Helical" evidence="1">
    <location>
        <begin position="154"/>
        <end position="177"/>
    </location>
</feature>
<evidence type="ECO:0000313" key="3">
    <source>
        <dbReference type="EMBL" id="MUN54509.1"/>
    </source>
</evidence>
<protein>
    <submittedName>
        <fullName evidence="3">CPBP family intramembrane metalloprotease</fullName>
    </submittedName>
</protein>
<feature type="transmembrane region" description="Helical" evidence="1">
    <location>
        <begin position="189"/>
        <end position="208"/>
    </location>
</feature>
<dbReference type="GO" id="GO:0004175">
    <property type="term" value="F:endopeptidase activity"/>
    <property type="evidence" value="ECO:0007669"/>
    <property type="project" value="UniProtKB-ARBA"/>
</dbReference>
<feature type="transmembrane region" description="Helical" evidence="1">
    <location>
        <begin position="303"/>
        <end position="323"/>
    </location>
</feature>
<feature type="transmembrane region" description="Helical" evidence="1">
    <location>
        <begin position="220"/>
        <end position="241"/>
    </location>
</feature>
<feature type="transmembrane region" description="Helical" evidence="1">
    <location>
        <begin position="272"/>
        <end position="291"/>
    </location>
</feature>
<dbReference type="AlphaFoldDB" id="A0A7K1LH37"/>
<keyword evidence="1" id="KW-0472">Membrane</keyword>
<keyword evidence="3" id="KW-0482">Metalloprotease</keyword>
<feature type="transmembrane region" description="Helical" evidence="1">
    <location>
        <begin position="65"/>
        <end position="92"/>
    </location>
</feature>
<dbReference type="Pfam" id="PF02517">
    <property type="entry name" value="Rce1-like"/>
    <property type="match status" value="1"/>
</dbReference>
<accession>A0A7K1LH37</accession>
<feature type="transmembrane region" description="Helical" evidence="1">
    <location>
        <begin position="112"/>
        <end position="133"/>
    </location>
</feature>
<keyword evidence="1" id="KW-1133">Transmembrane helix</keyword>
<proteinExistence type="predicted"/>
<reference evidence="3 4" key="1">
    <citation type="submission" date="2019-12" db="EMBL/GenBank/DDBJ databases">
        <authorList>
            <person name="Li J."/>
            <person name="Shi Y."/>
            <person name="Xu G."/>
            <person name="Xiao D."/>
            <person name="Ran X."/>
        </authorList>
    </citation>
    <scope>NUCLEOTIDE SEQUENCE [LARGE SCALE GENOMIC DNA]</scope>
    <source>
        <strain evidence="3 4">JCM 15915</strain>
    </source>
</reference>
<dbReference type="GO" id="GO:0080120">
    <property type="term" value="P:CAAX-box protein maturation"/>
    <property type="evidence" value="ECO:0007669"/>
    <property type="project" value="UniProtKB-ARBA"/>
</dbReference>
<keyword evidence="1" id="KW-0812">Transmembrane</keyword>
<feature type="transmembrane region" description="Helical" evidence="1">
    <location>
        <begin position="247"/>
        <end position="265"/>
    </location>
</feature>
<feature type="domain" description="CAAX prenyl protease 2/Lysostaphin resistance protein A-like" evidence="2">
    <location>
        <begin position="195"/>
        <end position="282"/>
    </location>
</feature>
<name>A0A7K1LH37_9MICC</name>
<keyword evidence="3" id="KW-0645">Protease</keyword>
<evidence type="ECO:0000313" key="4">
    <source>
        <dbReference type="Proteomes" id="UP000462152"/>
    </source>
</evidence>
<keyword evidence="4" id="KW-1185">Reference proteome</keyword>
<evidence type="ECO:0000259" key="2">
    <source>
        <dbReference type="Pfam" id="PF02517"/>
    </source>
</evidence>
<keyword evidence="3" id="KW-0378">Hydrolase</keyword>
<gene>
    <name evidence="3" type="ORF">GMA10_04660</name>
</gene>
<dbReference type="EMBL" id="WOGT01000002">
    <property type="protein sequence ID" value="MUN54509.1"/>
    <property type="molecule type" value="Genomic_DNA"/>
</dbReference>
<dbReference type="GO" id="GO:0008237">
    <property type="term" value="F:metallopeptidase activity"/>
    <property type="evidence" value="ECO:0007669"/>
    <property type="project" value="UniProtKB-KW"/>
</dbReference>
<comment type="caution">
    <text evidence="3">The sequence shown here is derived from an EMBL/GenBank/DDBJ whole genome shotgun (WGS) entry which is preliminary data.</text>
</comment>
<organism evidence="3 4">
    <name type="scientific">Rothia koreensis</name>
    <dbReference type="NCBI Taxonomy" id="592378"/>
    <lineage>
        <taxon>Bacteria</taxon>
        <taxon>Bacillati</taxon>
        <taxon>Actinomycetota</taxon>
        <taxon>Actinomycetes</taxon>
        <taxon>Micrococcales</taxon>
        <taxon>Micrococcaceae</taxon>
        <taxon>Rothia</taxon>
    </lineage>
</organism>
<sequence length="362" mass="39191">MRSGRSETAGNRYFRSMCEVPPGFEDGIMIASSTRSTHADNPPEPLPYHRMARLTPRTRKWWRPLLVLLLAAGLIGAFFAVALVVTVLFGMVPGIPEPTADMEDPRNPVDMFATLGMLAIGVPAVALAFRWAGGRRGETTGTLHSVVGRFRWSLMGRAALVVVPVFGVANVGGFFLLPPPDLSVPRGGLSLLLVYVVIVALTPLQCAAEEYVFRALPQQVLGTWLRLPVWGILLPVPLFMVGHGYSWVGQIDIAVFAVCTGLLVWKTGGVELSILVHAANNGTLFLLAPFSPSSMQQGDTSPLELLFSLPPVVLTTLGLFWWVSRRDGLRLLEPVRGRGRLIPCTGTSTKSHRNDAVVGIPA</sequence>
<evidence type="ECO:0000256" key="1">
    <source>
        <dbReference type="SAM" id="Phobius"/>
    </source>
</evidence>